<dbReference type="InterPro" id="IPR016040">
    <property type="entry name" value="NAD(P)-bd_dom"/>
</dbReference>
<keyword evidence="2" id="KW-0732">Signal</keyword>
<dbReference type="Proteomes" id="UP000041254">
    <property type="component" value="Unassembled WGS sequence"/>
</dbReference>
<evidence type="ECO:0000259" key="3">
    <source>
        <dbReference type="Pfam" id="PF13460"/>
    </source>
</evidence>
<gene>
    <name evidence="4" type="ORF">Vbra_9947</name>
</gene>
<dbReference type="PANTHER" id="PTHR14194:SF86">
    <property type="entry name" value="OS05G0110300 PROTEIN"/>
    <property type="match status" value="1"/>
</dbReference>
<reference evidence="4 5" key="1">
    <citation type="submission" date="2014-11" db="EMBL/GenBank/DDBJ databases">
        <authorList>
            <person name="Zhu J."/>
            <person name="Qi W."/>
            <person name="Song R."/>
        </authorList>
    </citation>
    <scope>NUCLEOTIDE SEQUENCE [LARGE SCALE GENOMIC DNA]</scope>
</reference>
<name>A0A0G4GH46_VITBC</name>
<dbReference type="PANTHER" id="PTHR14194">
    <property type="entry name" value="NITROGEN METABOLIC REGULATION PROTEIN NMR-RELATED"/>
    <property type="match status" value="1"/>
</dbReference>
<sequence>MRLLLQLLLLCDAVRWAISSQCAFSAAPAQLPKVLITGASGRTGHLIFKRLQREPHIFRPVAMVRSKGAARRLKKAGAAEDQVFVADVRDHGQVYESLASSQCQYMIICSGAVIVPTRRFLLRRLVARLFSRRGQKPPSEWRYKRGQAPREVDWLGTKNLIDSAKRVGVEHVVLCSTMGTSCSVYLNDPQNELNRVGRKRDGTGGDILWWKRKAEEYVIASGLTYTICHPGSLVDSPGGRRELVWGVNDDLLRQRRAEGGGERVTVSVSRPDLAEVLVQSLVCDAAKNRNFDLGSRDEGQGTPTNDFDAFFRSHSSDTDYSAGPVDEARAPPGYYAEQTAVAA</sequence>
<feature type="region of interest" description="Disordered" evidence="1">
    <location>
        <begin position="292"/>
        <end position="343"/>
    </location>
</feature>
<organism evidence="4 5">
    <name type="scientific">Vitrella brassicaformis (strain CCMP3155)</name>
    <dbReference type="NCBI Taxonomy" id="1169540"/>
    <lineage>
        <taxon>Eukaryota</taxon>
        <taxon>Sar</taxon>
        <taxon>Alveolata</taxon>
        <taxon>Colpodellida</taxon>
        <taxon>Vitrellaceae</taxon>
        <taxon>Vitrella</taxon>
    </lineage>
</organism>
<evidence type="ECO:0000256" key="2">
    <source>
        <dbReference type="SAM" id="SignalP"/>
    </source>
</evidence>
<protein>
    <recommendedName>
        <fullName evidence="3">NAD(P)-binding domain-containing protein</fullName>
    </recommendedName>
</protein>
<dbReference type="GO" id="GO:0016491">
    <property type="term" value="F:oxidoreductase activity"/>
    <property type="evidence" value="ECO:0007669"/>
    <property type="project" value="InterPro"/>
</dbReference>
<dbReference type="AlphaFoldDB" id="A0A0G4GH46"/>
<feature type="signal peptide" evidence="2">
    <location>
        <begin position="1"/>
        <end position="19"/>
    </location>
</feature>
<dbReference type="OrthoDB" id="419598at2759"/>
<dbReference type="SUPFAM" id="SSF51735">
    <property type="entry name" value="NAD(P)-binding Rossmann-fold domains"/>
    <property type="match status" value="1"/>
</dbReference>
<dbReference type="STRING" id="1169540.A0A0G4GH46"/>
<dbReference type="Gene3D" id="3.40.50.720">
    <property type="entry name" value="NAD(P)-binding Rossmann-like Domain"/>
    <property type="match status" value="1"/>
</dbReference>
<keyword evidence="5" id="KW-1185">Reference proteome</keyword>
<feature type="chain" id="PRO_5005190006" description="NAD(P)-binding domain-containing protein" evidence="2">
    <location>
        <begin position="20"/>
        <end position="343"/>
    </location>
</feature>
<dbReference type="OMA" id="GANCDYS"/>
<evidence type="ECO:0000313" key="5">
    <source>
        <dbReference type="Proteomes" id="UP000041254"/>
    </source>
</evidence>
<dbReference type="InParanoid" id="A0A0G4GH46"/>
<evidence type="ECO:0000313" key="4">
    <source>
        <dbReference type="EMBL" id="CEM29081.1"/>
    </source>
</evidence>
<feature type="domain" description="NAD(P)-binding" evidence="3">
    <location>
        <begin position="38"/>
        <end position="281"/>
    </location>
</feature>
<dbReference type="EMBL" id="CDMY01000666">
    <property type="protein sequence ID" value="CEM29081.1"/>
    <property type="molecule type" value="Genomic_DNA"/>
</dbReference>
<accession>A0A0G4GH46</accession>
<dbReference type="InterPro" id="IPR036291">
    <property type="entry name" value="NAD(P)-bd_dom_sf"/>
</dbReference>
<dbReference type="VEuPathDB" id="CryptoDB:Vbra_9947"/>
<proteinExistence type="predicted"/>
<evidence type="ECO:0000256" key="1">
    <source>
        <dbReference type="SAM" id="MobiDB-lite"/>
    </source>
</evidence>
<dbReference type="InterPro" id="IPR044163">
    <property type="entry name" value="SARED1-like"/>
</dbReference>
<dbReference type="PhylomeDB" id="A0A0G4GH46"/>
<dbReference type="Pfam" id="PF13460">
    <property type="entry name" value="NAD_binding_10"/>
    <property type="match status" value="1"/>
</dbReference>